<dbReference type="GO" id="GO:0004794">
    <property type="term" value="F:threonine deaminase activity"/>
    <property type="evidence" value="ECO:0007669"/>
    <property type="project" value="TreeGrafter"/>
</dbReference>
<organism evidence="6 7">
    <name type="scientific">Devosia pacifica</name>
    <dbReference type="NCBI Taxonomy" id="1335967"/>
    <lineage>
        <taxon>Bacteria</taxon>
        <taxon>Pseudomonadati</taxon>
        <taxon>Pseudomonadota</taxon>
        <taxon>Alphaproteobacteria</taxon>
        <taxon>Hyphomicrobiales</taxon>
        <taxon>Devosiaceae</taxon>
        <taxon>Devosia</taxon>
    </lineage>
</organism>
<dbReference type="PANTHER" id="PTHR48078">
    <property type="entry name" value="THREONINE DEHYDRATASE, MITOCHONDRIAL-RELATED"/>
    <property type="match status" value="1"/>
</dbReference>
<dbReference type="FunFam" id="3.40.50.1100:FF:000005">
    <property type="entry name" value="Threonine dehydratase catabolic"/>
    <property type="match status" value="1"/>
</dbReference>
<keyword evidence="7" id="KW-1185">Reference proteome</keyword>
<evidence type="ECO:0000313" key="6">
    <source>
        <dbReference type="EMBL" id="GHA16344.1"/>
    </source>
</evidence>
<keyword evidence="4" id="KW-0456">Lyase</keyword>
<dbReference type="GO" id="GO:0006565">
    <property type="term" value="P:L-serine catabolic process"/>
    <property type="evidence" value="ECO:0007669"/>
    <property type="project" value="TreeGrafter"/>
</dbReference>
<dbReference type="PROSITE" id="PS00165">
    <property type="entry name" value="DEHYDRATASE_SER_THR"/>
    <property type="match status" value="1"/>
</dbReference>
<dbReference type="CDD" id="cd01562">
    <property type="entry name" value="Thr-dehyd"/>
    <property type="match status" value="1"/>
</dbReference>
<comment type="cofactor">
    <cofactor evidence="1">
        <name>pyridoxal 5'-phosphate</name>
        <dbReference type="ChEBI" id="CHEBI:597326"/>
    </cofactor>
</comment>
<dbReference type="InterPro" id="IPR036052">
    <property type="entry name" value="TrpB-like_PALP_sf"/>
</dbReference>
<reference evidence="6" key="1">
    <citation type="journal article" date="2014" name="Int. J. Syst. Evol. Microbiol.">
        <title>Complete genome sequence of Corynebacterium casei LMG S-19264T (=DSM 44701T), isolated from a smear-ripened cheese.</title>
        <authorList>
            <consortium name="US DOE Joint Genome Institute (JGI-PGF)"/>
            <person name="Walter F."/>
            <person name="Albersmeier A."/>
            <person name="Kalinowski J."/>
            <person name="Ruckert C."/>
        </authorList>
    </citation>
    <scope>NUCLEOTIDE SEQUENCE</scope>
    <source>
        <strain evidence="6">KCTC 32437</strain>
    </source>
</reference>
<dbReference type="Gene3D" id="3.40.50.1100">
    <property type="match status" value="2"/>
</dbReference>
<comment type="caution">
    <text evidence="6">The sequence shown here is derived from an EMBL/GenBank/DDBJ whole genome shotgun (WGS) entry which is preliminary data.</text>
</comment>
<evidence type="ECO:0000256" key="2">
    <source>
        <dbReference type="ARBA" id="ARBA00010869"/>
    </source>
</evidence>
<dbReference type="PANTHER" id="PTHR48078:SF6">
    <property type="entry name" value="L-THREONINE DEHYDRATASE CATABOLIC TDCB"/>
    <property type="match status" value="1"/>
</dbReference>
<dbReference type="NCBIfam" id="TIGR02991">
    <property type="entry name" value="ectoine_eutB"/>
    <property type="match status" value="1"/>
</dbReference>
<dbReference type="GO" id="GO:0006567">
    <property type="term" value="P:L-threonine catabolic process"/>
    <property type="evidence" value="ECO:0007669"/>
    <property type="project" value="TreeGrafter"/>
</dbReference>
<feature type="domain" description="Tryptophan synthase beta chain-like PALP" evidence="5">
    <location>
        <begin position="18"/>
        <end position="298"/>
    </location>
</feature>
<keyword evidence="3" id="KW-0663">Pyridoxal phosphate</keyword>
<dbReference type="InterPro" id="IPR001926">
    <property type="entry name" value="TrpB-like_PALP"/>
</dbReference>
<evidence type="ECO:0000256" key="4">
    <source>
        <dbReference type="ARBA" id="ARBA00023239"/>
    </source>
</evidence>
<accession>A0A918RXN8</accession>
<dbReference type="GO" id="GO:0030170">
    <property type="term" value="F:pyridoxal phosphate binding"/>
    <property type="evidence" value="ECO:0007669"/>
    <property type="project" value="InterPro"/>
</dbReference>
<evidence type="ECO:0000256" key="1">
    <source>
        <dbReference type="ARBA" id="ARBA00001933"/>
    </source>
</evidence>
<dbReference type="RefSeq" id="WP_189423832.1">
    <property type="nucleotide sequence ID" value="NZ_BMZE01000001.1"/>
</dbReference>
<protein>
    <submittedName>
        <fullName evidence="6">Hydroxyectoine utilization dehydratase EutB</fullName>
    </submittedName>
</protein>
<dbReference type="EMBL" id="BMZE01000001">
    <property type="protein sequence ID" value="GHA16344.1"/>
    <property type="molecule type" value="Genomic_DNA"/>
</dbReference>
<dbReference type="Proteomes" id="UP000646579">
    <property type="component" value="Unassembled WGS sequence"/>
</dbReference>
<proteinExistence type="inferred from homology"/>
<dbReference type="InterPro" id="IPR050147">
    <property type="entry name" value="Ser/Thr_Dehydratase"/>
</dbReference>
<dbReference type="GO" id="GO:0003941">
    <property type="term" value="F:L-serine ammonia-lyase activity"/>
    <property type="evidence" value="ECO:0007669"/>
    <property type="project" value="TreeGrafter"/>
</dbReference>
<gene>
    <name evidence="6" type="ORF">GCM10007989_09220</name>
</gene>
<dbReference type="NCBIfam" id="NF005680">
    <property type="entry name" value="PRK07476.1"/>
    <property type="match status" value="1"/>
</dbReference>
<evidence type="ECO:0000259" key="5">
    <source>
        <dbReference type="Pfam" id="PF00291"/>
    </source>
</evidence>
<comment type="similarity">
    <text evidence="2">Belongs to the serine/threonine dehydratase family.</text>
</comment>
<dbReference type="SUPFAM" id="SSF53686">
    <property type="entry name" value="Tryptophan synthase beta subunit-like PLP-dependent enzymes"/>
    <property type="match status" value="1"/>
</dbReference>
<dbReference type="InterPro" id="IPR014333">
    <property type="entry name" value="Ectoine_EutB"/>
</dbReference>
<sequence>MSVSFSEILSARRRIAGSVLRTPQRLSPALSRMAGTAVHIKCEHQQATGSFKLRGATNAVLALSQQERAAGITGASTGNHGRALAHAAKAAEARAVICMSRLVPKNKVRAIEMLGAEARIIGNSQDDAQKEVDRLVREEGMTMVPPFDMANVIAGQGTIGIEMLEDAPEIETLLVPLSGGGLIAGIAKAAKTLKPEIRIIGISMQRGAAMDESLKAGRPVAVEELPTLADSLGGGIGLENRFTFEMVRDLVDEVILLDETEIAAAVRTGYFEEAEILEGAAAVGIAAIATGKVSLAGPAGIVLSGRNIDLQLHRRIINGEDPDLMKERDNG</sequence>
<dbReference type="AlphaFoldDB" id="A0A918RXN8"/>
<evidence type="ECO:0000313" key="7">
    <source>
        <dbReference type="Proteomes" id="UP000646579"/>
    </source>
</evidence>
<name>A0A918RXN8_9HYPH</name>
<dbReference type="InterPro" id="IPR000634">
    <property type="entry name" value="Ser/Thr_deHydtase_PyrdxlP-BS"/>
</dbReference>
<reference evidence="6" key="2">
    <citation type="submission" date="2020-09" db="EMBL/GenBank/DDBJ databases">
        <authorList>
            <person name="Sun Q."/>
            <person name="Kim S."/>
        </authorList>
    </citation>
    <scope>NUCLEOTIDE SEQUENCE</scope>
    <source>
        <strain evidence="6">KCTC 32437</strain>
    </source>
</reference>
<dbReference type="Pfam" id="PF00291">
    <property type="entry name" value="PALP"/>
    <property type="match status" value="1"/>
</dbReference>
<dbReference type="GO" id="GO:0009097">
    <property type="term" value="P:isoleucine biosynthetic process"/>
    <property type="evidence" value="ECO:0007669"/>
    <property type="project" value="TreeGrafter"/>
</dbReference>
<evidence type="ECO:0000256" key="3">
    <source>
        <dbReference type="ARBA" id="ARBA00022898"/>
    </source>
</evidence>